<proteinExistence type="inferred from homology"/>
<evidence type="ECO:0000256" key="1">
    <source>
        <dbReference type="ARBA" id="ARBA00005614"/>
    </source>
</evidence>
<organism evidence="7 8">
    <name type="scientific">Candidatus Doudnabacteria bacterium RIFCSPHIGHO2_02_FULL_46_11</name>
    <dbReference type="NCBI Taxonomy" id="1817832"/>
    <lineage>
        <taxon>Bacteria</taxon>
        <taxon>Candidatus Doudnaibacteriota</taxon>
    </lineage>
</organism>
<protein>
    <recommendedName>
        <fullName evidence="2 4">acylphosphatase</fullName>
        <ecNumber evidence="2 4">3.6.1.7</ecNumber>
    </recommendedName>
</protein>
<keyword evidence="4" id="KW-0378">Hydrolase</keyword>
<dbReference type="InterPro" id="IPR036046">
    <property type="entry name" value="Acylphosphatase-like_dom_sf"/>
</dbReference>
<sequence>MKHIQIVITGAVQGVSFRYFAKQQADELGLTGFTENRPDGSVYIEIEGGEENLQKFLDWCRSGPNHAQVKDVIVEEGRPKGYAIFEIKN</sequence>
<dbReference type="PANTHER" id="PTHR47268:SF4">
    <property type="entry name" value="ACYLPHOSPHATASE"/>
    <property type="match status" value="1"/>
</dbReference>
<gene>
    <name evidence="7" type="ORF">A3J48_00150</name>
</gene>
<dbReference type="AlphaFoldDB" id="A0A1F5P9J8"/>
<name>A0A1F5P9J8_9BACT</name>
<dbReference type="SUPFAM" id="SSF54975">
    <property type="entry name" value="Acylphosphatase/BLUF domain-like"/>
    <property type="match status" value="1"/>
</dbReference>
<evidence type="ECO:0000259" key="6">
    <source>
        <dbReference type="PROSITE" id="PS51160"/>
    </source>
</evidence>
<evidence type="ECO:0000313" key="8">
    <source>
        <dbReference type="Proteomes" id="UP000176786"/>
    </source>
</evidence>
<dbReference type="PROSITE" id="PS51160">
    <property type="entry name" value="ACYLPHOSPHATASE_3"/>
    <property type="match status" value="1"/>
</dbReference>
<dbReference type="STRING" id="1817832.A3J48_00150"/>
<dbReference type="PROSITE" id="PS00150">
    <property type="entry name" value="ACYLPHOSPHATASE_1"/>
    <property type="match status" value="1"/>
</dbReference>
<comment type="caution">
    <text evidence="7">The sequence shown here is derived from an EMBL/GenBank/DDBJ whole genome shotgun (WGS) entry which is preliminary data.</text>
</comment>
<accession>A0A1F5P9J8</accession>
<feature type="active site" evidence="4">
    <location>
        <position position="36"/>
    </location>
</feature>
<evidence type="ECO:0000256" key="2">
    <source>
        <dbReference type="ARBA" id="ARBA00012150"/>
    </source>
</evidence>
<dbReference type="EMBL" id="MFES01000002">
    <property type="protein sequence ID" value="OGE86525.1"/>
    <property type="molecule type" value="Genomic_DNA"/>
</dbReference>
<feature type="domain" description="Acylphosphatase-like" evidence="6">
    <location>
        <begin position="3"/>
        <end position="89"/>
    </location>
</feature>
<dbReference type="InterPro" id="IPR017968">
    <property type="entry name" value="Acylphosphatase_CS"/>
</dbReference>
<dbReference type="EC" id="3.6.1.7" evidence="2 4"/>
<feature type="active site" evidence="4">
    <location>
        <position position="18"/>
    </location>
</feature>
<dbReference type="GO" id="GO:0003998">
    <property type="term" value="F:acylphosphatase activity"/>
    <property type="evidence" value="ECO:0007669"/>
    <property type="project" value="UniProtKB-EC"/>
</dbReference>
<dbReference type="PANTHER" id="PTHR47268">
    <property type="entry name" value="ACYLPHOSPHATASE"/>
    <property type="match status" value="1"/>
</dbReference>
<comment type="similarity">
    <text evidence="1 5">Belongs to the acylphosphatase family.</text>
</comment>
<evidence type="ECO:0000256" key="5">
    <source>
        <dbReference type="RuleBase" id="RU004168"/>
    </source>
</evidence>
<dbReference type="InterPro" id="IPR001792">
    <property type="entry name" value="Acylphosphatase-like_dom"/>
</dbReference>
<evidence type="ECO:0000256" key="4">
    <source>
        <dbReference type="PROSITE-ProRule" id="PRU00520"/>
    </source>
</evidence>
<reference evidence="7 8" key="1">
    <citation type="journal article" date="2016" name="Nat. Commun.">
        <title>Thousands of microbial genomes shed light on interconnected biogeochemical processes in an aquifer system.</title>
        <authorList>
            <person name="Anantharaman K."/>
            <person name="Brown C.T."/>
            <person name="Hug L.A."/>
            <person name="Sharon I."/>
            <person name="Castelle C.J."/>
            <person name="Probst A.J."/>
            <person name="Thomas B.C."/>
            <person name="Singh A."/>
            <person name="Wilkins M.J."/>
            <person name="Karaoz U."/>
            <person name="Brodie E.L."/>
            <person name="Williams K.H."/>
            <person name="Hubbard S.S."/>
            <person name="Banfield J.F."/>
        </authorList>
    </citation>
    <scope>NUCLEOTIDE SEQUENCE [LARGE SCALE GENOMIC DNA]</scope>
</reference>
<evidence type="ECO:0000256" key="3">
    <source>
        <dbReference type="ARBA" id="ARBA00047645"/>
    </source>
</evidence>
<dbReference type="Proteomes" id="UP000176786">
    <property type="component" value="Unassembled WGS sequence"/>
</dbReference>
<dbReference type="InterPro" id="IPR020456">
    <property type="entry name" value="Acylphosphatase"/>
</dbReference>
<dbReference type="Gene3D" id="3.30.70.100">
    <property type="match status" value="1"/>
</dbReference>
<comment type="catalytic activity">
    <reaction evidence="3 4">
        <text>an acyl phosphate + H2O = a carboxylate + phosphate + H(+)</text>
        <dbReference type="Rhea" id="RHEA:14965"/>
        <dbReference type="ChEBI" id="CHEBI:15377"/>
        <dbReference type="ChEBI" id="CHEBI:15378"/>
        <dbReference type="ChEBI" id="CHEBI:29067"/>
        <dbReference type="ChEBI" id="CHEBI:43474"/>
        <dbReference type="ChEBI" id="CHEBI:59918"/>
        <dbReference type="EC" id="3.6.1.7"/>
    </reaction>
</comment>
<dbReference type="Pfam" id="PF00708">
    <property type="entry name" value="Acylphosphatase"/>
    <property type="match status" value="1"/>
</dbReference>
<evidence type="ECO:0000313" key="7">
    <source>
        <dbReference type="EMBL" id="OGE86525.1"/>
    </source>
</evidence>